<feature type="compositionally biased region" description="Basic residues" evidence="1">
    <location>
        <begin position="435"/>
        <end position="448"/>
    </location>
</feature>
<reference evidence="3" key="2">
    <citation type="journal article" date="2018" name="Nat. Commun.">
        <title>Extreme sensitivity to ultraviolet light in the fungal pathogen causing white-nose syndrome of bats.</title>
        <authorList>
            <person name="Palmer J.M."/>
            <person name="Drees K.P."/>
            <person name="Foster J.T."/>
            <person name="Lindner D.L."/>
        </authorList>
    </citation>
    <scope>NUCLEOTIDE SEQUENCE [LARGE SCALE GENOMIC DNA]</scope>
    <source>
        <strain evidence="3">UAMH 10579</strain>
    </source>
</reference>
<feature type="compositionally biased region" description="Low complexity" evidence="1">
    <location>
        <begin position="718"/>
        <end position="732"/>
    </location>
</feature>
<feature type="compositionally biased region" description="Polar residues" evidence="1">
    <location>
        <begin position="737"/>
        <end position="746"/>
    </location>
</feature>
<feature type="region of interest" description="Disordered" evidence="1">
    <location>
        <begin position="820"/>
        <end position="848"/>
    </location>
</feature>
<feature type="region of interest" description="Disordered" evidence="1">
    <location>
        <begin position="575"/>
        <end position="796"/>
    </location>
</feature>
<sequence length="848" mass="95547">MHPFLSDDTSVKRINGKLCLVRPSRRKARSSSSYDLGHVLSIGYDLLSEVFDGAAFRMDKDKADAEAVKTSVLHHVHEPNPMAPAMPPPRPGIYQQGNRQLVLLPKVPTGHGPPPMMHQGHFGYPQQPFMYGGQPQMVSMMGNMGFGGFNSQYDKSAPAAAPVTTPTSITVTRHLCANCGNLRSRKYQAAHPLQAGDTAPVSFCRKCEKEFRSTDSEVEVELPLKKSKRHYRKAQREKHIKKVVYEKDLFPATHICAQCGNPRSRKYQATHPINAGETPPVSYCGKCQKEVTSSEDSAGSEGETVKYVTRGRNTHETDRKYYQDRRMKNISKSTNQRHYRDLDGESGSTASKVTPTKPPFSRLLRELISGQKVRARTPVEEYIVVTEKSSDQVQKGRQSQRYFKGDGDEPQQSPLVAIREPIRRRSSELLPAAVRRTRSSSRRRRSRGKAQPLSENYEYDSQESSDPEGLAEKAYMDYLSDGAPLHERDRPPGRSRHRSPKAQVHRRRVSTQALEDYISEDSVARFREAASTRRKERASLPPQNVRSAHPGIQEELKNLKDDEMLVVTERYDYRPQKSSSAVGELRYEQADRGRKPHRASQRLISQNDAAEYFPEEWSRTRSRTSRHTNYQRIRPRDLDGAALPSGPGSSEASVDQQSYHEGTDIRPLLPPAPTPPSVSTATSGSVDTYSYSSRDTTEYPPSNEPRVYRPSRLPGEYQPSSDSGSSLQAASPPVASPRTSRQQRSPIRTRRGSRTYRAPYVRDANSGGSEGARVSSRSRSRERVVFYSEGEEEPSDLTANDRIDKRRVAFGPNQVRTISRDSLAAEGRREREREREREFGVSGMRYGH</sequence>
<proteinExistence type="predicted"/>
<dbReference type="RefSeq" id="XP_059319833.1">
    <property type="nucleotide sequence ID" value="XM_059463568.1"/>
</dbReference>
<dbReference type="Proteomes" id="UP000091956">
    <property type="component" value="Unassembled WGS sequence"/>
</dbReference>
<feature type="compositionally biased region" description="Low complexity" evidence="1">
    <location>
        <begin position="677"/>
        <end position="686"/>
    </location>
</feature>
<dbReference type="STRING" id="342668.A0A1B8GQS5"/>
<evidence type="ECO:0000313" key="2">
    <source>
        <dbReference type="EMBL" id="OBT98191.2"/>
    </source>
</evidence>
<dbReference type="GeneID" id="28837176"/>
<feature type="compositionally biased region" description="Basic residues" evidence="1">
    <location>
        <begin position="493"/>
        <end position="509"/>
    </location>
</feature>
<protein>
    <submittedName>
        <fullName evidence="2">Uncharacterized protein</fullName>
    </submittedName>
</protein>
<evidence type="ECO:0000313" key="3">
    <source>
        <dbReference type="Proteomes" id="UP000091956"/>
    </source>
</evidence>
<feature type="compositionally biased region" description="Polar residues" evidence="1">
    <location>
        <begin position="391"/>
        <end position="401"/>
    </location>
</feature>
<feature type="compositionally biased region" description="Basic and acidic residues" evidence="1">
    <location>
        <begin position="313"/>
        <end position="327"/>
    </location>
</feature>
<feature type="region of interest" description="Disordered" evidence="1">
    <location>
        <begin position="294"/>
        <end position="358"/>
    </location>
</feature>
<dbReference type="AlphaFoldDB" id="A0A1B8GQS5"/>
<feature type="compositionally biased region" description="Acidic residues" evidence="1">
    <location>
        <begin position="457"/>
        <end position="466"/>
    </location>
</feature>
<feature type="compositionally biased region" description="Polar residues" evidence="1">
    <location>
        <begin position="647"/>
        <end position="660"/>
    </location>
</feature>
<keyword evidence="3" id="KW-1185">Reference proteome</keyword>
<organism evidence="2 3">
    <name type="scientific">Pseudogymnoascus verrucosus</name>
    <dbReference type="NCBI Taxonomy" id="342668"/>
    <lineage>
        <taxon>Eukaryota</taxon>
        <taxon>Fungi</taxon>
        <taxon>Dikarya</taxon>
        <taxon>Ascomycota</taxon>
        <taxon>Pezizomycotina</taxon>
        <taxon>Leotiomycetes</taxon>
        <taxon>Thelebolales</taxon>
        <taxon>Thelebolaceae</taxon>
        <taxon>Pseudogymnoascus</taxon>
    </lineage>
</organism>
<feature type="region of interest" description="Disordered" evidence="1">
    <location>
        <begin position="387"/>
        <end position="512"/>
    </location>
</feature>
<gene>
    <name evidence="2" type="ORF">VE01_03790</name>
</gene>
<evidence type="ECO:0000256" key="1">
    <source>
        <dbReference type="SAM" id="MobiDB-lite"/>
    </source>
</evidence>
<feature type="compositionally biased region" description="Basic and acidic residues" evidence="1">
    <location>
        <begin position="826"/>
        <end position="839"/>
    </location>
</feature>
<accession>A0A1B8GQS5</accession>
<reference evidence="2 3" key="1">
    <citation type="submission" date="2016-03" db="EMBL/GenBank/DDBJ databases">
        <title>Comparative genomics of Pseudogymnoascus destructans, the fungus causing white-nose syndrome of bats.</title>
        <authorList>
            <person name="Palmer J.M."/>
            <person name="Drees K.P."/>
            <person name="Foster J.T."/>
            <person name="Lindner D.L."/>
        </authorList>
    </citation>
    <scope>NUCLEOTIDE SEQUENCE [LARGE SCALE GENOMIC DNA]</scope>
    <source>
        <strain evidence="2 3">UAMH 10579</strain>
    </source>
</reference>
<dbReference type="EMBL" id="KV460218">
    <property type="protein sequence ID" value="OBT98191.2"/>
    <property type="molecule type" value="Genomic_DNA"/>
</dbReference>
<name>A0A1B8GQS5_9PEZI</name>
<feature type="region of interest" description="Disordered" evidence="1">
    <location>
        <begin position="529"/>
        <end position="551"/>
    </location>
</feature>